<name>Q01N78_SOLUE</name>
<dbReference type="GO" id="GO:0046677">
    <property type="term" value="P:response to antibiotic"/>
    <property type="evidence" value="ECO:0007669"/>
    <property type="project" value="UniProtKB-UniRule"/>
</dbReference>
<organism evidence="8">
    <name type="scientific">Solibacter usitatus (strain Ellin6076)</name>
    <dbReference type="NCBI Taxonomy" id="234267"/>
    <lineage>
        <taxon>Bacteria</taxon>
        <taxon>Pseudomonadati</taxon>
        <taxon>Acidobacteriota</taxon>
        <taxon>Terriglobia</taxon>
        <taxon>Bryobacterales</taxon>
        <taxon>Solibacteraceae</taxon>
        <taxon>Candidatus Solibacter</taxon>
    </lineage>
</organism>
<evidence type="ECO:0000256" key="6">
    <source>
        <dbReference type="SAM" id="SignalP"/>
    </source>
</evidence>
<keyword evidence="6" id="KW-0732">Signal</keyword>
<dbReference type="PANTHER" id="PTHR46825">
    <property type="entry name" value="D-ALANYL-D-ALANINE-CARBOXYPEPTIDASE/ENDOPEPTIDASE AMPH"/>
    <property type="match status" value="1"/>
</dbReference>
<evidence type="ECO:0000256" key="3">
    <source>
        <dbReference type="ARBA" id="ARBA00022801"/>
    </source>
</evidence>
<comment type="similarity">
    <text evidence="2 5">Belongs to the class-C beta-lactamase family.</text>
</comment>
<dbReference type="AlphaFoldDB" id="Q01N78"/>
<protein>
    <recommendedName>
        <fullName evidence="5">Beta-lactamase</fullName>
        <ecNumber evidence="5">3.5.2.6</ecNumber>
    </recommendedName>
</protein>
<dbReference type="EC" id="3.5.2.6" evidence="5"/>
<evidence type="ECO:0000256" key="4">
    <source>
        <dbReference type="ARBA" id="ARBA00023251"/>
    </source>
</evidence>
<evidence type="ECO:0000259" key="7">
    <source>
        <dbReference type="Pfam" id="PF00144"/>
    </source>
</evidence>
<evidence type="ECO:0000256" key="2">
    <source>
        <dbReference type="ARBA" id="ARBA00007840"/>
    </source>
</evidence>
<dbReference type="eggNOG" id="COG1680">
    <property type="taxonomic scope" value="Bacteria"/>
</dbReference>
<dbReference type="InterPro" id="IPR001586">
    <property type="entry name" value="Beta-lactam_class-C_AS"/>
</dbReference>
<evidence type="ECO:0000313" key="8">
    <source>
        <dbReference type="EMBL" id="ABJ86552.1"/>
    </source>
</evidence>
<feature type="signal peptide" evidence="6">
    <location>
        <begin position="1"/>
        <end position="17"/>
    </location>
</feature>
<proteinExistence type="inferred from homology"/>
<dbReference type="PANTHER" id="PTHR46825:SF9">
    <property type="entry name" value="BETA-LACTAMASE-RELATED DOMAIN-CONTAINING PROTEIN"/>
    <property type="match status" value="1"/>
</dbReference>
<keyword evidence="4 5" id="KW-0046">Antibiotic resistance</keyword>
<dbReference type="InterPro" id="IPR012338">
    <property type="entry name" value="Beta-lactam/transpept-like"/>
</dbReference>
<dbReference type="InterPro" id="IPR001466">
    <property type="entry name" value="Beta-lactam-related"/>
</dbReference>
<dbReference type="KEGG" id="sus:Acid_5605"/>
<feature type="chain" id="PRO_5004162847" description="Beta-lactamase" evidence="6">
    <location>
        <begin position="18"/>
        <end position="541"/>
    </location>
</feature>
<dbReference type="PROSITE" id="PS00336">
    <property type="entry name" value="BETA_LACTAMASE_C"/>
    <property type="match status" value="1"/>
</dbReference>
<dbReference type="STRING" id="234267.Acid_5605"/>
<dbReference type="Gene3D" id="3.40.710.10">
    <property type="entry name" value="DD-peptidase/beta-lactamase superfamily"/>
    <property type="match status" value="1"/>
</dbReference>
<feature type="domain" description="Beta-lactamase-related" evidence="7">
    <location>
        <begin position="37"/>
        <end position="330"/>
    </location>
</feature>
<comment type="catalytic activity">
    <reaction evidence="1 5">
        <text>a beta-lactam + H2O = a substituted beta-amino acid</text>
        <dbReference type="Rhea" id="RHEA:20401"/>
        <dbReference type="ChEBI" id="CHEBI:15377"/>
        <dbReference type="ChEBI" id="CHEBI:35627"/>
        <dbReference type="ChEBI" id="CHEBI:140347"/>
        <dbReference type="EC" id="3.5.2.6"/>
    </reaction>
</comment>
<dbReference type="GO" id="GO:0017001">
    <property type="term" value="P:antibiotic catabolic process"/>
    <property type="evidence" value="ECO:0007669"/>
    <property type="project" value="InterPro"/>
</dbReference>
<evidence type="ECO:0000256" key="5">
    <source>
        <dbReference type="RuleBase" id="RU361140"/>
    </source>
</evidence>
<dbReference type="GO" id="GO:0030288">
    <property type="term" value="C:outer membrane-bounded periplasmic space"/>
    <property type="evidence" value="ECO:0007669"/>
    <property type="project" value="InterPro"/>
</dbReference>
<reference evidence="8" key="1">
    <citation type="submission" date="2006-10" db="EMBL/GenBank/DDBJ databases">
        <title>Complete sequence of Solibacter usitatus Ellin6076.</title>
        <authorList>
            <consortium name="US DOE Joint Genome Institute"/>
            <person name="Copeland A."/>
            <person name="Lucas S."/>
            <person name="Lapidus A."/>
            <person name="Barry K."/>
            <person name="Detter J.C."/>
            <person name="Glavina del Rio T."/>
            <person name="Hammon N."/>
            <person name="Israni S."/>
            <person name="Dalin E."/>
            <person name="Tice H."/>
            <person name="Pitluck S."/>
            <person name="Thompson L.S."/>
            <person name="Brettin T."/>
            <person name="Bruce D."/>
            <person name="Han C."/>
            <person name="Tapia R."/>
            <person name="Gilna P."/>
            <person name="Schmutz J."/>
            <person name="Larimer F."/>
            <person name="Land M."/>
            <person name="Hauser L."/>
            <person name="Kyrpides N."/>
            <person name="Mikhailova N."/>
            <person name="Janssen P.H."/>
            <person name="Kuske C.R."/>
            <person name="Richardson P."/>
        </authorList>
    </citation>
    <scope>NUCLEOTIDE SEQUENCE</scope>
    <source>
        <strain evidence="8">Ellin6076</strain>
    </source>
</reference>
<evidence type="ECO:0000256" key="1">
    <source>
        <dbReference type="ARBA" id="ARBA00001526"/>
    </source>
</evidence>
<dbReference type="InterPro" id="IPR050491">
    <property type="entry name" value="AmpC-like"/>
</dbReference>
<keyword evidence="3 5" id="KW-0378">Hydrolase</keyword>
<dbReference type="GO" id="GO:0008800">
    <property type="term" value="F:beta-lactamase activity"/>
    <property type="evidence" value="ECO:0007669"/>
    <property type="project" value="UniProtKB-UniRule"/>
</dbReference>
<dbReference type="OrthoDB" id="119951at2"/>
<dbReference type="SUPFAM" id="SSF56601">
    <property type="entry name" value="beta-lactamase/transpeptidase-like"/>
    <property type="match status" value="1"/>
</dbReference>
<dbReference type="Pfam" id="PF00144">
    <property type="entry name" value="Beta-lactamase"/>
    <property type="match status" value="1"/>
</dbReference>
<accession>Q01N78</accession>
<sequence length="541" mass="59193" precursor="true">MSPSLAFLLLALAPAFAQNDTAARLARAFAAIDRAATASTAPGMVVGITDRTRTLKIGAYGYANLNSKTRITPETLFEIGSVSKSFTAISLMELFDEDRFDPQEPVAKYLPWFALKSRYRAITGHDLLTHTSGLQNYRPDLASMPFAALSLRDFEPSYAPGEHYWYSNLGFQVLGYVLEHIDAAKYDTIVQRRILNRLGMSATHAAIDDALRARLPQSYSHWPYTGEFTEEPWFEYLAADGSIASTAGDMTAYARLILNRGVAPSGRLLSERAFAQLTRPTLNSYAYGLFVRQDDGDTVIQHGGGIAGFQTLLEMHMQDGFGIIAMGNGGLDRELVQFAIASVKAALRDKPLPDPPARPSSAAITNSGDFAGLFSSGARSLEFSAAGNRLTLKQSGASIPLLRVQGDTFRVESGILAEYYFVFTRNAGKVTELSYGPDWYTSKAYTGPKQFDTPPEFAAYAGRYVNHNPEEGAVHVFVRKGQLFLATGTGPGQRLLPAGPATFRPGAPEFNPERISFDSIVEGHALRLLRSGMPMYRMDLR</sequence>
<gene>
    <name evidence="8" type="ordered locus">Acid_5605</name>
</gene>
<dbReference type="HOGENOM" id="CLU_037122_0_0_0"/>
<dbReference type="EMBL" id="CP000473">
    <property type="protein sequence ID" value="ABJ86552.1"/>
    <property type="molecule type" value="Genomic_DNA"/>
</dbReference>
<dbReference type="InParanoid" id="Q01N78"/>